<dbReference type="RefSeq" id="WP_264748338.1">
    <property type="nucleotide sequence ID" value="NZ_JAPDHW010000001.1"/>
</dbReference>
<dbReference type="Proteomes" id="UP001163731">
    <property type="component" value="Unassembled WGS sequence"/>
</dbReference>
<comment type="caution">
    <text evidence="1">The sequence shown here is derived from an EMBL/GenBank/DDBJ whole genome shotgun (WGS) entry which is preliminary data.</text>
</comment>
<gene>
    <name evidence="1" type="ORF">OMO38_00745</name>
</gene>
<organism evidence="1 2">
    <name type="scientific">Chryseobacterium kimseyorum</name>
    <dbReference type="NCBI Taxonomy" id="2984028"/>
    <lineage>
        <taxon>Bacteria</taxon>
        <taxon>Pseudomonadati</taxon>
        <taxon>Bacteroidota</taxon>
        <taxon>Flavobacteriia</taxon>
        <taxon>Flavobacteriales</taxon>
        <taxon>Weeksellaceae</taxon>
        <taxon>Chryseobacterium group</taxon>
        <taxon>Chryseobacterium</taxon>
    </lineage>
</organism>
<accession>A0ABT3HTB8</accession>
<dbReference type="EMBL" id="JAPDHW010000001">
    <property type="protein sequence ID" value="MCW3167041.1"/>
    <property type="molecule type" value="Genomic_DNA"/>
</dbReference>
<evidence type="ECO:0000313" key="2">
    <source>
        <dbReference type="Proteomes" id="UP001163731"/>
    </source>
</evidence>
<proteinExistence type="predicted"/>
<reference evidence="1" key="1">
    <citation type="submission" date="2022-10" db="EMBL/GenBank/DDBJ databases">
        <title>Chryseobacterium babae sp. nov. isolated from the gut of the beetle Oryctes rhinoceros, and Chryseobacterium kimseyorum sp. nov., isolated from a stick insect rearing cage.</title>
        <authorList>
            <person name="Shelomi M."/>
            <person name="Han C.-J."/>
            <person name="Chen W.-M."/>
            <person name="Chen H.-K."/>
            <person name="Liaw S.-J."/>
            <person name="Muhle E."/>
            <person name="Clermont D."/>
        </authorList>
    </citation>
    <scope>NUCLEOTIDE SEQUENCE</scope>
    <source>
        <strain evidence="1">09-1422</strain>
    </source>
</reference>
<protein>
    <submittedName>
        <fullName evidence="1">Uncharacterized protein</fullName>
    </submittedName>
</protein>
<evidence type="ECO:0000313" key="1">
    <source>
        <dbReference type="EMBL" id="MCW3167041.1"/>
    </source>
</evidence>
<keyword evidence="2" id="KW-1185">Reference proteome</keyword>
<sequence length="304" mass="35933">MKEILELLGVDKRIIDLCAGKIFFFSKYSAWEYYDLDEVNSQKNFAFPPFFLPIIINYDSTPISYGLTKNWFTNREATFSYMEFSDQFLTAEIARTPDQFIDTLILEYFIDIIENIDISNIEKNQTLNRLDLKYNFDEIKRLSGLNSTEWSSELKSFKEKQPLWMYKMQNVSDYTGFYPSAGELLNTDAIQESSYFEITKKEWIGYNAEKKGFFLFRNEPKYKSVNDIPKWLQPDQDKKDLFDLYITTSQLNKAWLIINGPGFTPSEVSARLQILKQFSNEKAFHLWVNFWCARYGESDSFVFI</sequence>
<name>A0ABT3HTB8_9FLAO</name>